<evidence type="ECO:0000313" key="2">
    <source>
        <dbReference type="EMBL" id="OXM47908.1"/>
    </source>
</evidence>
<proteinExistence type="predicted"/>
<accession>A0A229RMK4</accession>
<dbReference type="OrthoDB" id="3243414at2"/>
<dbReference type="PANTHER" id="PTHR45527">
    <property type="entry name" value="NONRIBOSOMAL PEPTIDE SYNTHETASE"/>
    <property type="match status" value="1"/>
</dbReference>
<dbReference type="InterPro" id="IPR000873">
    <property type="entry name" value="AMP-dep_synth/lig_dom"/>
</dbReference>
<sequence length="521" mass="55985">MTSVVDPQARSTDTLLESAGLPAGDRRLFRQYGWGPARVVPREAVHKAIERHAAVDPAAIAVEHEGRVLTYGDLDRHADRLAAHLVTRGVRVGDNVALVLRRGIPMAVGILAILKAGAAYVPQDGRVTRPAALKHILATTRARLVLTQSDVPVALPSGQTSLDIDSFMEECGDFAPVNVDVPPGRGCYVLFTSGTTGMPNGVVITHANVVNLLHSEPGDLGIRPGTVVGQILSIAFDMAAWEILGCLTHGGTLLIRGDDIEETARRVDVLVATPTILASLDPDRCERVRTVAVAGEPCPRPLADSWARTKTFYNGCGPTEVTIVNTMQAHRPDADLLTIGKPLPNNTVYVLDEVGRPCPIGEIGEMWAGGDCVSAGYLANPDLNAARYAPDPFLGGGRMMFRTRDLARWTSDGQLEPFGRTDDQVKIRGFRVELDSVSAVLEQVPGCTRAVTLKLDSRTLVAFVQPATVDPGAARRAVAETLPYYCTPEVVYPVPELPMTSRGKIDKRLLTDLARNKENAG</sequence>
<dbReference type="Proteomes" id="UP000215223">
    <property type="component" value="Unassembled WGS sequence"/>
</dbReference>
<dbReference type="GO" id="GO:0031177">
    <property type="term" value="F:phosphopantetheine binding"/>
    <property type="evidence" value="ECO:0007669"/>
    <property type="project" value="TreeGrafter"/>
</dbReference>
<dbReference type="GO" id="GO:0043041">
    <property type="term" value="P:amino acid activation for nonribosomal peptide biosynthetic process"/>
    <property type="evidence" value="ECO:0007669"/>
    <property type="project" value="TreeGrafter"/>
</dbReference>
<dbReference type="InterPro" id="IPR010071">
    <property type="entry name" value="AA_adenyl_dom"/>
</dbReference>
<gene>
    <name evidence="2" type="ORF">CFP71_33985</name>
</gene>
<dbReference type="SUPFAM" id="SSF56801">
    <property type="entry name" value="Acetyl-CoA synthetase-like"/>
    <property type="match status" value="1"/>
</dbReference>
<dbReference type="PANTHER" id="PTHR45527:SF1">
    <property type="entry name" value="FATTY ACID SYNTHASE"/>
    <property type="match status" value="1"/>
</dbReference>
<comment type="caution">
    <text evidence="2">The sequence shown here is derived from an EMBL/GenBank/DDBJ whole genome shotgun (WGS) entry which is preliminary data.</text>
</comment>
<dbReference type="Pfam" id="PF00501">
    <property type="entry name" value="AMP-binding"/>
    <property type="match status" value="1"/>
</dbReference>
<feature type="domain" description="AMP-dependent synthetase/ligase" evidence="1">
    <location>
        <begin position="50"/>
        <end position="378"/>
    </location>
</feature>
<keyword evidence="3" id="KW-1185">Reference proteome</keyword>
<reference evidence="2 3" key="1">
    <citation type="submission" date="2017-07" db="EMBL/GenBank/DDBJ databases">
        <title>Amycolatopsis thailandensis Genome sequencing and assembly.</title>
        <authorList>
            <person name="Kaur N."/>
            <person name="Mayilraj S."/>
        </authorList>
    </citation>
    <scope>NUCLEOTIDE SEQUENCE [LARGE SCALE GENOMIC DNA]</scope>
    <source>
        <strain evidence="2 3">JCM 16380</strain>
    </source>
</reference>
<dbReference type="EMBL" id="NMQT01000130">
    <property type="protein sequence ID" value="OXM47908.1"/>
    <property type="molecule type" value="Genomic_DNA"/>
</dbReference>
<name>A0A229RMK4_9PSEU</name>
<organism evidence="2 3">
    <name type="scientific">Amycolatopsis thailandensis</name>
    <dbReference type="NCBI Taxonomy" id="589330"/>
    <lineage>
        <taxon>Bacteria</taxon>
        <taxon>Bacillati</taxon>
        <taxon>Actinomycetota</taxon>
        <taxon>Actinomycetes</taxon>
        <taxon>Pseudonocardiales</taxon>
        <taxon>Pseudonocardiaceae</taxon>
        <taxon>Amycolatopsis</taxon>
    </lineage>
</organism>
<protein>
    <submittedName>
        <fullName evidence="2">Peptide synthetase</fullName>
    </submittedName>
</protein>
<dbReference type="InterPro" id="IPR042099">
    <property type="entry name" value="ANL_N_sf"/>
</dbReference>
<evidence type="ECO:0000259" key="1">
    <source>
        <dbReference type="Pfam" id="PF00501"/>
    </source>
</evidence>
<dbReference type="NCBIfam" id="TIGR01733">
    <property type="entry name" value="AA-adenyl-dom"/>
    <property type="match status" value="1"/>
</dbReference>
<dbReference type="AlphaFoldDB" id="A0A229RMK4"/>
<dbReference type="GO" id="GO:0044550">
    <property type="term" value="P:secondary metabolite biosynthetic process"/>
    <property type="evidence" value="ECO:0007669"/>
    <property type="project" value="TreeGrafter"/>
</dbReference>
<evidence type="ECO:0000313" key="3">
    <source>
        <dbReference type="Proteomes" id="UP000215223"/>
    </source>
</evidence>
<dbReference type="GO" id="GO:0005737">
    <property type="term" value="C:cytoplasm"/>
    <property type="evidence" value="ECO:0007669"/>
    <property type="project" value="TreeGrafter"/>
</dbReference>
<dbReference type="Gene3D" id="3.30.300.30">
    <property type="match status" value="1"/>
</dbReference>
<dbReference type="Gene3D" id="3.40.50.12780">
    <property type="entry name" value="N-terminal domain of ligase-like"/>
    <property type="match status" value="1"/>
</dbReference>
<dbReference type="InterPro" id="IPR045851">
    <property type="entry name" value="AMP-bd_C_sf"/>
</dbReference>